<protein>
    <submittedName>
        <fullName evidence="2">Uncharacterized protein</fullName>
    </submittedName>
</protein>
<feature type="region of interest" description="Disordered" evidence="1">
    <location>
        <begin position="101"/>
        <end position="126"/>
    </location>
</feature>
<dbReference type="EMBL" id="JANPWB010000002">
    <property type="protein sequence ID" value="KAJ1211941.1"/>
    <property type="molecule type" value="Genomic_DNA"/>
</dbReference>
<proteinExistence type="predicted"/>
<dbReference type="AlphaFoldDB" id="A0AAV7WG15"/>
<evidence type="ECO:0000313" key="2">
    <source>
        <dbReference type="EMBL" id="KAJ1211941.1"/>
    </source>
</evidence>
<sequence>MFTEIVSNLQQFTQGQEKVHRCMPTTGAANKIWSKHSSVLALSDGEESSSGLSTSDDESSSRRSPTDVIQKVIAWNQNRKYLERMTKQSLENLRRVVDLSQDNPFLPGHLKDGNCTEQDDKKPKKL</sequence>
<name>A0AAV7WG15_PLEWA</name>
<keyword evidence="3" id="KW-1185">Reference proteome</keyword>
<evidence type="ECO:0000313" key="3">
    <source>
        <dbReference type="Proteomes" id="UP001066276"/>
    </source>
</evidence>
<dbReference type="Proteomes" id="UP001066276">
    <property type="component" value="Chromosome 1_2"/>
</dbReference>
<feature type="compositionally biased region" description="Basic and acidic residues" evidence="1">
    <location>
        <begin position="109"/>
        <end position="126"/>
    </location>
</feature>
<comment type="caution">
    <text evidence="2">The sequence shown here is derived from an EMBL/GenBank/DDBJ whole genome shotgun (WGS) entry which is preliminary data.</text>
</comment>
<evidence type="ECO:0000256" key="1">
    <source>
        <dbReference type="SAM" id="MobiDB-lite"/>
    </source>
</evidence>
<organism evidence="2 3">
    <name type="scientific">Pleurodeles waltl</name>
    <name type="common">Iberian ribbed newt</name>
    <dbReference type="NCBI Taxonomy" id="8319"/>
    <lineage>
        <taxon>Eukaryota</taxon>
        <taxon>Metazoa</taxon>
        <taxon>Chordata</taxon>
        <taxon>Craniata</taxon>
        <taxon>Vertebrata</taxon>
        <taxon>Euteleostomi</taxon>
        <taxon>Amphibia</taxon>
        <taxon>Batrachia</taxon>
        <taxon>Caudata</taxon>
        <taxon>Salamandroidea</taxon>
        <taxon>Salamandridae</taxon>
        <taxon>Pleurodelinae</taxon>
        <taxon>Pleurodeles</taxon>
    </lineage>
</organism>
<feature type="region of interest" description="Disordered" evidence="1">
    <location>
        <begin position="43"/>
        <end position="66"/>
    </location>
</feature>
<reference evidence="2" key="1">
    <citation type="journal article" date="2022" name="bioRxiv">
        <title>Sequencing and chromosome-scale assembly of the giantPleurodeles waltlgenome.</title>
        <authorList>
            <person name="Brown T."/>
            <person name="Elewa A."/>
            <person name="Iarovenko S."/>
            <person name="Subramanian E."/>
            <person name="Araus A.J."/>
            <person name="Petzold A."/>
            <person name="Susuki M."/>
            <person name="Suzuki K.-i.T."/>
            <person name="Hayashi T."/>
            <person name="Toyoda A."/>
            <person name="Oliveira C."/>
            <person name="Osipova E."/>
            <person name="Leigh N.D."/>
            <person name="Simon A."/>
            <person name="Yun M.H."/>
        </authorList>
    </citation>
    <scope>NUCLEOTIDE SEQUENCE</scope>
    <source>
        <strain evidence="2">20211129_DDA</strain>
        <tissue evidence="2">Liver</tissue>
    </source>
</reference>
<gene>
    <name evidence="2" type="ORF">NDU88_007289</name>
</gene>
<accession>A0AAV7WG15</accession>